<evidence type="ECO:0000313" key="2">
    <source>
        <dbReference type="Proteomes" id="UP001055072"/>
    </source>
</evidence>
<keyword evidence="2" id="KW-1185">Reference proteome</keyword>
<dbReference type="Proteomes" id="UP001055072">
    <property type="component" value="Unassembled WGS sequence"/>
</dbReference>
<comment type="caution">
    <text evidence="1">The sequence shown here is derived from an EMBL/GenBank/DDBJ whole genome shotgun (WGS) entry which is preliminary data.</text>
</comment>
<reference evidence="1" key="1">
    <citation type="journal article" date="2021" name="Environ. Microbiol.">
        <title>Gene family expansions and transcriptome signatures uncover fungal adaptations to wood decay.</title>
        <authorList>
            <person name="Hage H."/>
            <person name="Miyauchi S."/>
            <person name="Viragh M."/>
            <person name="Drula E."/>
            <person name="Min B."/>
            <person name="Chaduli D."/>
            <person name="Navarro D."/>
            <person name="Favel A."/>
            <person name="Norest M."/>
            <person name="Lesage-Meessen L."/>
            <person name="Balint B."/>
            <person name="Merenyi Z."/>
            <person name="de Eugenio L."/>
            <person name="Morin E."/>
            <person name="Martinez A.T."/>
            <person name="Baldrian P."/>
            <person name="Stursova M."/>
            <person name="Martinez M.J."/>
            <person name="Novotny C."/>
            <person name="Magnuson J.K."/>
            <person name="Spatafora J.W."/>
            <person name="Maurice S."/>
            <person name="Pangilinan J."/>
            <person name="Andreopoulos W."/>
            <person name="LaButti K."/>
            <person name="Hundley H."/>
            <person name="Na H."/>
            <person name="Kuo A."/>
            <person name="Barry K."/>
            <person name="Lipzen A."/>
            <person name="Henrissat B."/>
            <person name="Riley R."/>
            <person name="Ahrendt S."/>
            <person name="Nagy L.G."/>
            <person name="Grigoriev I.V."/>
            <person name="Martin F."/>
            <person name="Rosso M.N."/>
        </authorList>
    </citation>
    <scope>NUCLEOTIDE SEQUENCE</scope>
    <source>
        <strain evidence="1">CBS 384.51</strain>
    </source>
</reference>
<organism evidence="1 2">
    <name type="scientific">Irpex rosettiformis</name>
    <dbReference type="NCBI Taxonomy" id="378272"/>
    <lineage>
        <taxon>Eukaryota</taxon>
        <taxon>Fungi</taxon>
        <taxon>Dikarya</taxon>
        <taxon>Basidiomycota</taxon>
        <taxon>Agaricomycotina</taxon>
        <taxon>Agaricomycetes</taxon>
        <taxon>Polyporales</taxon>
        <taxon>Irpicaceae</taxon>
        <taxon>Irpex</taxon>
    </lineage>
</organism>
<proteinExistence type="predicted"/>
<accession>A0ACB8U2W7</accession>
<sequence>MKYLPTWLAKWKREGLAWHERETRMFEGFNTEIAEKMNQGEAPESFVTDLIQTENRHKLSKKESAWLAGNMVSAGSETTSSTLENFILIMIHHPEVMRKAQAEIDSVVGRERPPLLQDRSYLPYIGAVMKELLRWRPAAPIGLPRRATEDNWYEGHFIPKGTTVIGNIWDPSIFPDFDTYRPERWLDAAGKLKPAPPDTHQMGHLSFGFGRRNCPGMYFADQALFIAELLANKE</sequence>
<gene>
    <name evidence="1" type="ORF">BDY19DRAFT_993963</name>
</gene>
<protein>
    <submittedName>
        <fullName evidence="1">Cytochrome P450</fullName>
    </submittedName>
</protein>
<name>A0ACB8U2W7_9APHY</name>
<evidence type="ECO:0000313" key="1">
    <source>
        <dbReference type="EMBL" id="KAI0088580.1"/>
    </source>
</evidence>
<dbReference type="EMBL" id="MU274913">
    <property type="protein sequence ID" value="KAI0088580.1"/>
    <property type="molecule type" value="Genomic_DNA"/>
</dbReference>